<sequence length="369" mass="40601">MGYGIKSHLRGHRLYSYLRGRDDYAAALDANKPLLRYIGWLGHNNVGDEALYAAFKSPLFPNCLVTPFYDLSALSLLSSFKPHKLVVLGGGTLINDVSYLEPLERSQRRGSRTFVFGTGVGDLDYWAKHPGASERGHSARWLAALAKADYVGVRGPRSLKWLHDNGIEKAEILGDPALCLTRPRPAATTDDRVLGVNLGSHDPPEGGIDRPYEALKTLVRHALDEGQQVRFISLHDIDAEIGAKMVAEVNHPRFACAPFDGDVNRALDQIGACHLAVGQRLHFTVLACALGVPNLSLSYQPKCLDFLESIARADLAVATDQVTPQLLVERFEWLRQQAVPLAAHIDAACDELRAFQRRRATEVVARLTA</sequence>
<dbReference type="EMBL" id="CP015118">
    <property type="protein sequence ID" value="ARN22573.1"/>
    <property type="molecule type" value="Genomic_DNA"/>
</dbReference>
<dbReference type="KEGG" id="rgu:A4W93_23160"/>
<dbReference type="InterPro" id="IPR007345">
    <property type="entry name" value="Polysacch_pyruvyl_Trfase"/>
</dbReference>
<dbReference type="PANTHER" id="PTHR36836">
    <property type="entry name" value="COLANIC ACID BIOSYNTHESIS PROTEIN WCAK"/>
    <property type="match status" value="1"/>
</dbReference>
<dbReference type="STRING" id="946333.A4W93_23160"/>
<evidence type="ECO:0000313" key="1">
    <source>
        <dbReference type="EMBL" id="ARN22573.1"/>
    </source>
</evidence>
<dbReference type="Proteomes" id="UP000193427">
    <property type="component" value="Chromosome"/>
</dbReference>
<dbReference type="PANTHER" id="PTHR36836:SF1">
    <property type="entry name" value="COLANIC ACID BIOSYNTHESIS PROTEIN WCAK"/>
    <property type="match status" value="1"/>
</dbReference>
<accession>A0A1W6LEB7</accession>
<dbReference type="OrthoDB" id="3733126at2"/>
<evidence type="ECO:0000313" key="2">
    <source>
        <dbReference type="Proteomes" id="UP000193427"/>
    </source>
</evidence>
<name>A0A1W6LEB7_9BURK</name>
<proteinExistence type="predicted"/>
<dbReference type="AlphaFoldDB" id="A0A1W6LEB7"/>
<organism evidence="1 2">
    <name type="scientific">Piscinibacter gummiphilus</name>
    <dbReference type="NCBI Taxonomy" id="946333"/>
    <lineage>
        <taxon>Bacteria</taxon>
        <taxon>Pseudomonadati</taxon>
        <taxon>Pseudomonadota</taxon>
        <taxon>Betaproteobacteria</taxon>
        <taxon>Burkholderiales</taxon>
        <taxon>Sphaerotilaceae</taxon>
        <taxon>Piscinibacter</taxon>
    </lineage>
</organism>
<protein>
    <submittedName>
        <fullName evidence="1">Uncharacterized protein</fullName>
    </submittedName>
</protein>
<keyword evidence="2" id="KW-1185">Reference proteome</keyword>
<dbReference type="RefSeq" id="WP_085752878.1">
    <property type="nucleotide sequence ID" value="NZ_BSPR01000018.1"/>
</dbReference>
<reference evidence="1 2" key="1">
    <citation type="submission" date="2016-04" db="EMBL/GenBank/DDBJ databases">
        <title>Complete genome sequence of natural rubber-degrading, novel Gram-negative bacterium, Rhizobacter gummiphilus strain NS21.</title>
        <authorList>
            <person name="Tabata M."/>
            <person name="Kasai D."/>
            <person name="Fukuda M."/>
        </authorList>
    </citation>
    <scope>NUCLEOTIDE SEQUENCE [LARGE SCALE GENOMIC DNA]</scope>
    <source>
        <strain evidence="1 2">NS21</strain>
    </source>
</reference>
<dbReference type="Pfam" id="PF04230">
    <property type="entry name" value="PS_pyruv_trans"/>
    <property type="match status" value="1"/>
</dbReference>
<gene>
    <name evidence="1" type="ORF">A4W93_23160</name>
</gene>